<evidence type="ECO:0000313" key="3">
    <source>
        <dbReference type="Proteomes" id="UP000722791"/>
    </source>
</evidence>
<evidence type="ECO:0000256" key="1">
    <source>
        <dbReference type="SAM" id="MobiDB-lite"/>
    </source>
</evidence>
<reference evidence="2" key="1">
    <citation type="journal article" date="2021" name="Proc. Natl. Acad. Sci. U.S.A.">
        <title>Three genomes in the algal genus Volvox reveal the fate of a haploid sex-determining region after a transition to homothallism.</title>
        <authorList>
            <person name="Yamamoto K."/>
            <person name="Hamaji T."/>
            <person name="Kawai-Toyooka H."/>
            <person name="Matsuzaki R."/>
            <person name="Takahashi F."/>
            <person name="Nishimura Y."/>
            <person name="Kawachi M."/>
            <person name="Noguchi H."/>
            <person name="Minakuchi Y."/>
            <person name="Umen J.G."/>
            <person name="Toyoda A."/>
            <person name="Nozaki H."/>
        </authorList>
    </citation>
    <scope>NUCLEOTIDE SEQUENCE</scope>
    <source>
        <strain evidence="2">NIES-3785</strain>
    </source>
</reference>
<protein>
    <submittedName>
        <fullName evidence="2">Uncharacterized protein</fullName>
    </submittedName>
</protein>
<evidence type="ECO:0000313" key="2">
    <source>
        <dbReference type="EMBL" id="GIM16536.1"/>
    </source>
</evidence>
<dbReference type="EMBL" id="BNCQ01000080">
    <property type="protein sequence ID" value="GIM16536.1"/>
    <property type="molecule type" value="Genomic_DNA"/>
</dbReference>
<comment type="caution">
    <text evidence="2">The sequence shown here is derived from an EMBL/GenBank/DDBJ whole genome shotgun (WGS) entry which is preliminary data.</text>
</comment>
<feature type="non-terminal residue" evidence="2">
    <location>
        <position position="113"/>
    </location>
</feature>
<feature type="compositionally biased region" description="Polar residues" evidence="1">
    <location>
        <begin position="20"/>
        <end position="29"/>
    </location>
</feature>
<gene>
    <name evidence="2" type="ORF">Vretimale_19122</name>
</gene>
<feature type="region of interest" description="Disordered" evidence="1">
    <location>
        <begin position="1"/>
        <end position="30"/>
    </location>
</feature>
<organism evidence="2 3">
    <name type="scientific">Volvox reticuliferus</name>
    <dbReference type="NCBI Taxonomy" id="1737510"/>
    <lineage>
        <taxon>Eukaryota</taxon>
        <taxon>Viridiplantae</taxon>
        <taxon>Chlorophyta</taxon>
        <taxon>core chlorophytes</taxon>
        <taxon>Chlorophyceae</taxon>
        <taxon>CS clade</taxon>
        <taxon>Chlamydomonadales</taxon>
        <taxon>Volvocaceae</taxon>
        <taxon>Volvox</taxon>
    </lineage>
</organism>
<sequence>MAVGPILRAGKAGLERGRSSPGTDKSSITEGIVGRFHKSVHFSCGDVTSTTGGGGDRDGYGGHRRRRKTSRSAIAYRRGGLWDGDPSGCGGGGGSDGIALRRIRRAAGGREIG</sequence>
<dbReference type="AlphaFoldDB" id="A0A8J4GWC8"/>
<dbReference type="Proteomes" id="UP000722791">
    <property type="component" value="Unassembled WGS sequence"/>
</dbReference>
<accession>A0A8J4GWC8</accession>
<proteinExistence type="predicted"/>
<feature type="region of interest" description="Disordered" evidence="1">
    <location>
        <begin position="43"/>
        <end position="72"/>
    </location>
</feature>
<name>A0A8J4GWC8_9CHLO</name>